<evidence type="ECO:0000256" key="1">
    <source>
        <dbReference type="SAM" id="MobiDB-lite"/>
    </source>
</evidence>
<reference evidence="3" key="1">
    <citation type="journal article" date="2019" name="Int. J. Syst. Evol. Microbiol.">
        <title>The Global Catalogue of Microorganisms (GCM) 10K type strain sequencing project: providing services to taxonomists for standard genome sequencing and annotation.</title>
        <authorList>
            <consortium name="The Broad Institute Genomics Platform"/>
            <consortium name="The Broad Institute Genome Sequencing Center for Infectious Disease"/>
            <person name="Wu L."/>
            <person name="Ma J."/>
        </authorList>
    </citation>
    <scope>NUCLEOTIDE SEQUENCE [LARGE SCALE GENOMIC DNA]</scope>
    <source>
        <strain evidence="3">JCM 15313</strain>
    </source>
</reference>
<sequence>MQPQSRRHPSAHIGATARSTASAQSRRPPRPTQHSSADRRRSYLANKHRIRRETAGVTLPLFTVRERLPYSCVVIAMILLSKTLGLLD</sequence>
<comment type="caution">
    <text evidence="2">The sequence shown here is derived from an EMBL/GenBank/DDBJ whole genome shotgun (WGS) entry which is preliminary data.</text>
</comment>
<feature type="compositionally biased region" description="Basic residues" evidence="1">
    <location>
        <begin position="1"/>
        <end position="10"/>
    </location>
</feature>
<feature type="compositionally biased region" description="Low complexity" evidence="1">
    <location>
        <begin position="15"/>
        <end position="26"/>
    </location>
</feature>
<keyword evidence="3" id="KW-1185">Reference proteome</keyword>
<dbReference type="Proteomes" id="UP001501585">
    <property type="component" value="Unassembled WGS sequence"/>
</dbReference>
<gene>
    <name evidence="2" type="ORF">GCM10009799_51060</name>
</gene>
<organism evidence="2 3">
    <name type="scientific">Nocardiopsis rhodophaea</name>
    <dbReference type="NCBI Taxonomy" id="280238"/>
    <lineage>
        <taxon>Bacteria</taxon>
        <taxon>Bacillati</taxon>
        <taxon>Actinomycetota</taxon>
        <taxon>Actinomycetes</taxon>
        <taxon>Streptosporangiales</taxon>
        <taxon>Nocardiopsidaceae</taxon>
        <taxon>Nocardiopsis</taxon>
    </lineage>
</organism>
<accession>A0ABP5F6A0</accession>
<protein>
    <submittedName>
        <fullName evidence="2">Uncharacterized protein</fullName>
    </submittedName>
</protein>
<evidence type="ECO:0000313" key="2">
    <source>
        <dbReference type="EMBL" id="GAA2016689.1"/>
    </source>
</evidence>
<proteinExistence type="predicted"/>
<dbReference type="EMBL" id="BAAAPC010000034">
    <property type="protein sequence ID" value="GAA2016689.1"/>
    <property type="molecule type" value="Genomic_DNA"/>
</dbReference>
<evidence type="ECO:0000313" key="3">
    <source>
        <dbReference type="Proteomes" id="UP001501585"/>
    </source>
</evidence>
<feature type="region of interest" description="Disordered" evidence="1">
    <location>
        <begin position="1"/>
        <end position="47"/>
    </location>
</feature>
<name>A0ABP5F6A0_9ACTN</name>